<keyword evidence="3" id="KW-1185">Reference proteome</keyword>
<dbReference type="AlphaFoldDB" id="A0A2P6MMC5"/>
<evidence type="ECO:0000313" key="3">
    <source>
        <dbReference type="Proteomes" id="UP000241769"/>
    </source>
</evidence>
<evidence type="ECO:0000256" key="1">
    <source>
        <dbReference type="SAM" id="MobiDB-lite"/>
    </source>
</evidence>
<proteinExistence type="predicted"/>
<organism evidence="2 3">
    <name type="scientific">Planoprotostelium fungivorum</name>
    <dbReference type="NCBI Taxonomy" id="1890364"/>
    <lineage>
        <taxon>Eukaryota</taxon>
        <taxon>Amoebozoa</taxon>
        <taxon>Evosea</taxon>
        <taxon>Variosea</taxon>
        <taxon>Cavosteliida</taxon>
        <taxon>Cavosteliaceae</taxon>
        <taxon>Planoprotostelium</taxon>
    </lineage>
</organism>
<evidence type="ECO:0000313" key="2">
    <source>
        <dbReference type="EMBL" id="PRP72849.1"/>
    </source>
</evidence>
<feature type="non-terminal residue" evidence="2">
    <location>
        <position position="97"/>
    </location>
</feature>
<name>A0A2P6MMC5_9EUKA</name>
<protein>
    <submittedName>
        <fullName evidence="2">Uncharacterized protein</fullName>
    </submittedName>
</protein>
<feature type="region of interest" description="Disordered" evidence="1">
    <location>
        <begin position="61"/>
        <end position="97"/>
    </location>
</feature>
<comment type="caution">
    <text evidence="2">The sequence shown here is derived from an EMBL/GenBank/DDBJ whole genome shotgun (WGS) entry which is preliminary data.</text>
</comment>
<accession>A0A2P6MMC5</accession>
<sequence length="97" mass="10951">MNKNLVDSSKHKRDIQVKLEVLKRLYFSTLRSTMTMNISVESAFKAERICTITISTKNATKLMQKQEKGPRGQGLGSNTFDALPSDHGNVLRTKNRP</sequence>
<dbReference type="InParanoid" id="A0A2P6MMC5"/>
<reference evidence="2 3" key="1">
    <citation type="journal article" date="2018" name="Genome Biol. Evol.">
        <title>Multiple Roots of Fruiting Body Formation in Amoebozoa.</title>
        <authorList>
            <person name="Hillmann F."/>
            <person name="Forbes G."/>
            <person name="Novohradska S."/>
            <person name="Ferling I."/>
            <person name="Riege K."/>
            <person name="Groth M."/>
            <person name="Westermann M."/>
            <person name="Marz M."/>
            <person name="Spaller T."/>
            <person name="Winckler T."/>
            <person name="Schaap P."/>
            <person name="Glockner G."/>
        </authorList>
    </citation>
    <scope>NUCLEOTIDE SEQUENCE [LARGE SCALE GENOMIC DNA]</scope>
    <source>
        <strain evidence="2 3">Jena</strain>
    </source>
</reference>
<gene>
    <name evidence="2" type="ORF">PROFUN_17085</name>
</gene>
<dbReference type="Proteomes" id="UP000241769">
    <property type="component" value="Unassembled WGS sequence"/>
</dbReference>
<dbReference type="EMBL" id="MDYQ01000793">
    <property type="protein sequence ID" value="PRP72849.1"/>
    <property type="molecule type" value="Genomic_DNA"/>
</dbReference>